<accession>A0A918FBP2</accession>
<comment type="caution">
    <text evidence="1">The sequence shown here is derived from an EMBL/GenBank/DDBJ whole genome shotgun (WGS) entry which is preliminary data.</text>
</comment>
<protein>
    <submittedName>
        <fullName evidence="1">Uncharacterized protein</fullName>
    </submittedName>
</protein>
<sequence length="100" mass="11076">METAPSSTYTNKERRWYEICLGGRLHERWAERFGGLTMISAQDGTTTLTGPVIDQAALHGLLRQVRDLGLPLLLVRRLECRESGSADASVSEDARQTPSC</sequence>
<dbReference type="Proteomes" id="UP000603865">
    <property type="component" value="Unassembled WGS sequence"/>
</dbReference>
<dbReference type="RefSeq" id="WP_229776446.1">
    <property type="nucleotide sequence ID" value="NZ_BMQL01000043.1"/>
</dbReference>
<dbReference type="EMBL" id="BMQL01000043">
    <property type="protein sequence ID" value="GGR28179.1"/>
    <property type="molecule type" value="Genomic_DNA"/>
</dbReference>
<reference evidence="1" key="2">
    <citation type="submission" date="2020-09" db="EMBL/GenBank/DDBJ databases">
        <authorList>
            <person name="Sun Q."/>
            <person name="Ohkuma M."/>
        </authorList>
    </citation>
    <scope>NUCLEOTIDE SEQUENCE</scope>
    <source>
        <strain evidence="1">JCM 31311</strain>
    </source>
</reference>
<evidence type="ECO:0000313" key="2">
    <source>
        <dbReference type="Proteomes" id="UP000603865"/>
    </source>
</evidence>
<name>A0A918FBP2_9DEIO</name>
<reference evidence="1" key="1">
    <citation type="journal article" date="2014" name="Int. J. Syst. Evol. Microbiol.">
        <title>Complete genome sequence of Corynebacterium casei LMG S-19264T (=DSM 44701T), isolated from a smear-ripened cheese.</title>
        <authorList>
            <consortium name="US DOE Joint Genome Institute (JGI-PGF)"/>
            <person name="Walter F."/>
            <person name="Albersmeier A."/>
            <person name="Kalinowski J."/>
            <person name="Ruckert C."/>
        </authorList>
    </citation>
    <scope>NUCLEOTIDE SEQUENCE</scope>
    <source>
        <strain evidence="1">JCM 31311</strain>
    </source>
</reference>
<keyword evidence="2" id="KW-1185">Reference proteome</keyword>
<evidence type="ECO:0000313" key="1">
    <source>
        <dbReference type="EMBL" id="GGR28179.1"/>
    </source>
</evidence>
<gene>
    <name evidence="1" type="ORF">GCM10008957_44250</name>
</gene>
<dbReference type="AlphaFoldDB" id="A0A918FBP2"/>
<organism evidence="1 2">
    <name type="scientific">Deinococcus ruber</name>
    <dbReference type="NCBI Taxonomy" id="1848197"/>
    <lineage>
        <taxon>Bacteria</taxon>
        <taxon>Thermotogati</taxon>
        <taxon>Deinococcota</taxon>
        <taxon>Deinococci</taxon>
        <taxon>Deinococcales</taxon>
        <taxon>Deinococcaceae</taxon>
        <taxon>Deinococcus</taxon>
    </lineage>
</organism>
<proteinExistence type="predicted"/>